<comment type="similarity">
    <text evidence="3 14">Belongs to the Nth/MutY family.</text>
</comment>
<dbReference type="SUPFAM" id="SSF48150">
    <property type="entry name" value="DNA-glycosylase"/>
    <property type="match status" value="1"/>
</dbReference>
<dbReference type="EMBL" id="MCGG01000018">
    <property type="protein sequence ID" value="OEJ67882.1"/>
    <property type="molecule type" value="Genomic_DNA"/>
</dbReference>
<reference evidence="17" key="1">
    <citation type="submission" date="2016-07" db="EMBL/GenBank/DDBJ databases">
        <authorList>
            <person name="Florea S."/>
            <person name="Webb J.S."/>
            <person name="Jaromczyk J."/>
            <person name="Schardl C.L."/>
        </authorList>
    </citation>
    <scope>NUCLEOTIDE SEQUENCE [LARGE SCALE GENOMIC DNA]</scope>
    <source>
        <strain evidence="17">MV-1</strain>
    </source>
</reference>
<dbReference type="InterPro" id="IPR015797">
    <property type="entry name" value="NUDIX_hydrolase-like_dom_sf"/>
</dbReference>
<dbReference type="InterPro" id="IPR029119">
    <property type="entry name" value="MutY_C"/>
</dbReference>
<sequence length="356" mass="38841">MSQSSAQSLTQKLLVWFDQAGRTDLPWRGAPCGERDPYAVWLAEIMLQQTTCAAVIPYFETFMQKWPTVKALAAADTQDVMHTWAGLGYYARARNMVKCAQVVAEQRQGQFPSNEEDLLGLPGIGPYTAAAIVAIAHQGPAAPVDGNVIRVLTRLFAIADEMPLNKAVVGVRAAEMSPPGRSGDFAEALMDLGATVCRPKNPNCAACPWGADCRASGDGAATAYPKKAAKKEKPTRQGWAFWVQRPDGQVLLERRPDKGLLGGMTGFPTTHWATQPMTADEAVDEAMQSGVFTGTWRTMETTVRHTFTHFHLELGVIAVRLDAMPERSFDTLWCAPHLLHTQALPSVMKKVSSVMI</sequence>
<evidence type="ECO:0000256" key="6">
    <source>
        <dbReference type="ARBA" id="ARBA00022485"/>
    </source>
</evidence>
<dbReference type="Gene3D" id="1.10.340.30">
    <property type="entry name" value="Hypothetical protein, domain 2"/>
    <property type="match status" value="1"/>
</dbReference>
<gene>
    <name evidence="16" type="ORF">BEN30_07695</name>
</gene>
<dbReference type="PANTHER" id="PTHR42944:SF1">
    <property type="entry name" value="ADENINE DNA GLYCOSYLASE"/>
    <property type="match status" value="1"/>
</dbReference>
<dbReference type="GO" id="GO:0035485">
    <property type="term" value="F:adenine/guanine mispair binding"/>
    <property type="evidence" value="ECO:0007669"/>
    <property type="project" value="TreeGrafter"/>
</dbReference>
<comment type="catalytic activity">
    <reaction evidence="1 14">
        <text>Hydrolyzes free adenine bases from 7,8-dihydro-8-oxoguanine:adenine mismatched double-stranded DNA, leaving an apurinic site.</text>
        <dbReference type="EC" id="3.2.2.31"/>
    </reaction>
</comment>
<evidence type="ECO:0000256" key="5">
    <source>
        <dbReference type="ARBA" id="ARBA00022023"/>
    </source>
</evidence>
<evidence type="ECO:0000256" key="14">
    <source>
        <dbReference type="RuleBase" id="RU365096"/>
    </source>
</evidence>
<evidence type="ECO:0000256" key="7">
    <source>
        <dbReference type="ARBA" id="ARBA00022723"/>
    </source>
</evidence>
<comment type="function">
    <text evidence="2">Adenine glycosylase active on G-A mispairs. MutY also corrects error-prone DNA synthesis past GO lesions which are due to the oxidatively damaged form of guanine: 7,8-dihydro-8-oxoguanine (8-oxo-dGTP).</text>
</comment>
<dbReference type="Proteomes" id="UP000095347">
    <property type="component" value="Unassembled WGS sequence"/>
</dbReference>
<dbReference type="GO" id="GO:0006298">
    <property type="term" value="P:mismatch repair"/>
    <property type="evidence" value="ECO:0007669"/>
    <property type="project" value="TreeGrafter"/>
</dbReference>
<keyword evidence="8 14" id="KW-0227">DNA damage</keyword>
<dbReference type="PROSITE" id="PS01155">
    <property type="entry name" value="ENDONUCLEASE_III_2"/>
    <property type="match status" value="1"/>
</dbReference>
<evidence type="ECO:0000256" key="9">
    <source>
        <dbReference type="ARBA" id="ARBA00022801"/>
    </source>
</evidence>
<dbReference type="CDD" id="cd00056">
    <property type="entry name" value="ENDO3c"/>
    <property type="match status" value="1"/>
</dbReference>
<keyword evidence="12" id="KW-0234">DNA repair</keyword>
<evidence type="ECO:0000256" key="8">
    <source>
        <dbReference type="ARBA" id="ARBA00022763"/>
    </source>
</evidence>
<dbReference type="PANTHER" id="PTHR42944">
    <property type="entry name" value="ADENINE DNA GLYCOSYLASE"/>
    <property type="match status" value="1"/>
</dbReference>
<keyword evidence="7" id="KW-0479">Metal-binding</keyword>
<dbReference type="GO" id="GO:0032357">
    <property type="term" value="F:oxidized purine DNA binding"/>
    <property type="evidence" value="ECO:0007669"/>
    <property type="project" value="TreeGrafter"/>
</dbReference>
<dbReference type="AlphaFoldDB" id="A0A1E5Q8U5"/>
<comment type="cofactor">
    <cofactor evidence="14">
        <name>[4Fe-4S] cluster</name>
        <dbReference type="ChEBI" id="CHEBI:49883"/>
    </cofactor>
    <text evidence="14">Binds 1 [4Fe-4S] cluster.</text>
</comment>
<evidence type="ECO:0000256" key="3">
    <source>
        <dbReference type="ARBA" id="ARBA00008343"/>
    </source>
</evidence>
<dbReference type="InterPro" id="IPR023170">
    <property type="entry name" value="HhH_base_excis_C"/>
</dbReference>
<dbReference type="InterPro" id="IPR011257">
    <property type="entry name" value="DNA_glycosylase"/>
</dbReference>
<evidence type="ECO:0000313" key="17">
    <source>
        <dbReference type="Proteomes" id="UP000095347"/>
    </source>
</evidence>
<comment type="caution">
    <text evidence="16">The sequence shown here is derived from an EMBL/GenBank/DDBJ whole genome shotgun (WGS) entry which is preliminary data.</text>
</comment>
<dbReference type="Pfam" id="PF14815">
    <property type="entry name" value="NUDIX_4"/>
    <property type="match status" value="1"/>
</dbReference>
<keyword evidence="9" id="KW-0378">Hydrolase</keyword>
<evidence type="ECO:0000256" key="13">
    <source>
        <dbReference type="ARBA" id="ARBA00023295"/>
    </source>
</evidence>
<protein>
    <recommendedName>
        <fullName evidence="5 14">Adenine DNA glycosylase</fullName>
        <ecNumber evidence="4 14">3.2.2.31</ecNumber>
    </recommendedName>
</protein>
<dbReference type="Pfam" id="PF00633">
    <property type="entry name" value="HHH"/>
    <property type="match status" value="1"/>
</dbReference>
<dbReference type="GO" id="GO:0006284">
    <property type="term" value="P:base-excision repair"/>
    <property type="evidence" value="ECO:0007669"/>
    <property type="project" value="UniProtKB-UniRule"/>
</dbReference>
<keyword evidence="17" id="KW-1185">Reference proteome</keyword>
<proteinExistence type="inferred from homology"/>
<dbReference type="GO" id="GO:0000701">
    <property type="term" value="F:purine-specific mismatch base pair DNA N-glycosylase activity"/>
    <property type="evidence" value="ECO:0007669"/>
    <property type="project" value="UniProtKB-EC"/>
</dbReference>
<evidence type="ECO:0000256" key="10">
    <source>
        <dbReference type="ARBA" id="ARBA00023004"/>
    </source>
</evidence>
<dbReference type="InterPro" id="IPR003265">
    <property type="entry name" value="HhH-GPD_domain"/>
</dbReference>
<dbReference type="OrthoDB" id="9802365at2"/>
<evidence type="ECO:0000256" key="11">
    <source>
        <dbReference type="ARBA" id="ARBA00023014"/>
    </source>
</evidence>
<dbReference type="GO" id="GO:0034039">
    <property type="term" value="F:8-oxo-7,8-dihydroguanine DNA N-glycosylase activity"/>
    <property type="evidence" value="ECO:0007669"/>
    <property type="project" value="TreeGrafter"/>
</dbReference>
<dbReference type="InterPro" id="IPR000445">
    <property type="entry name" value="HhH_motif"/>
</dbReference>
<evidence type="ECO:0000259" key="15">
    <source>
        <dbReference type="SMART" id="SM00478"/>
    </source>
</evidence>
<dbReference type="NCBIfam" id="TIGR01084">
    <property type="entry name" value="mutY"/>
    <property type="match status" value="1"/>
</dbReference>
<dbReference type="FunFam" id="1.10.340.30:FF:000002">
    <property type="entry name" value="Adenine DNA glycosylase"/>
    <property type="match status" value="1"/>
</dbReference>
<dbReference type="SUPFAM" id="SSF55811">
    <property type="entry name" value="Nudix"/>
    <property type="match status" value="1"/>
</dbReference>
<keyword evidence="10 14" id="KW-0408">Iron</keyword>
<dbReference type="EC" id="3.2.2.31" evidence="4 14"/>
<dbReference type="Gene3D" id="1.10.1670.10">
    <property type="entry name" value="Helix-hairpin-Helix base-excision DNA repair enzymes (C-terminal)"/>
    <property type="match status" value="1"/>
</dbReference>
<dbReference type="RefSeq" id="WP_069957471.1">
    <property type="nucleotide sequence ID" value="NZ_MCGG01000018.1"/>
</dbReference>
<name>A0A1E5Q8U5_9PROT</name>
<dbReference type="SMART" id="SM00478">
    <property type="entry name" value="ENDO3c"/>
    <property type="match status" value="1"/>
</dbReference>
<keyword evidence="6" id="KW-0004">4Fe-4S</keyword>
<evidence type="ECO:0000256" key="4">
    <source>
        <dbReference type="ARBA" id="ARBA00012045"/>
    </source>
</evidence>
<evidence type="ECO:0000313" key="16">
    <source>
        <dbReference type="EMBL" id="OEJ67882.1"/>
    </source>
</evidence>
<dbReference type="Pfam" id="PF00730">
    <property type="entry name" value="HhH-GPD"/>
    <property type="match status" value="1"/>
</dbReference>
<evidence type="ECO:0000256" key="2">
    <source>
        <dbReference type="ARBA" id="ARBA00002933"/>
    </source>
</evidence>
<evidence type="ECO:0000256" key="12">
    <source>
        <dbReference type="ARBA" id="ARBA00023204"/>
    </source>
</evidence>
<keyword evidence="11" id="KW-0411">Iron-sulfur</keyword>
<organism evidence="16 17">
    <name type="scientific">Magnetovibrio blakemorei</name>
    <dbReference type="NCBI Taxonomy" id="28181"/>
    <lineage>
        <taxon>Bacteria</taxon>
        <taxon>Pseudomonadati</taxon>
        <taxon>Pseudomonadota</taxon>
        <taxon>Alphaproteobacteria</taxon>
        <taxon>Rhodospirillales</taxon>
        <taxon>Magnetovibrionaceae</taxon>
        <taxon>Magnetovibrio</taxon>
    </lineage>
</organism>
<dbReference type="STRING" id="28181.BEN30_07695"/>
<dbReference type="GO" id="GO:0046872">
    <property type="term" value="F:metal ion binding"/>
    <property type="evidence" value="ECO:0007669"/>
    <property type="project" value="UniProtKB-UniRule"/>
</dbReference>
<dbReference type="CDD" id="cd03431">
    <property type="entry name" value="NUDIX_DNA_Glycosylase_C-MutY"/>
    <property type="match status" value="1"/>
</dbReference>
<dbReference type="GO" id="GO:0051539">
    <property type="term" value="F:4 iron, 4 sulfur cluster binding"/>
    <property type="evidence" value="ECO:0007669"/>
    <property type="project" value="UniProtKB-UniRule"/>
</dbReference>
<dbReference type="InterPro" id="IPR004036">
    <property type="entry name" value="Endonuclease-III-like_CS2"/>
</dbReference>
<accession>A0A1E5Q8U5</accession>
<dbReference type="InterPro" id="IPR005760">
    <property type="entry name" value="A/G_AdeGlyc_MutY"/>
</dbReference>
<dbReference type="InterPro" id="IPR044298">
    <property type="entry name" value="MIG/MutY"/>
</dbReference>
<keyword evidence="13 14" id="KW-0326">Glycosidase</keyword>
<dbReference type="Gene3D" id="3.90.79.10">
    <property type="entry name" value="Nucleoside Triphosphate Pyrophosphohydrolase"/>
    <property type="match status" value="1"/>
</dbReference>
<evidence type="ECO:0000256" key="1">
    <source>
        <dbReference type="ARBA" id="ARBA00000843"/>
    </source>
</evidence>
<feature type="domain" description="HhH-GPD" evidence="15">
    <location>
        <begin position="46"/>
        <end position="195"/>
    </location>
</feature>